<comment type="caution">
    <text evidence="2">The sequence shown here is derived from an EMBL/GenBank/DDBJ whole genome shotgun (WGS) entry which is preliminary data.</text>
</comment>
<accession>A0A9D1P9D2</accession>
<gene>
    <name evidence="2" type="ORF">IAA64_10075</name>
</gene>
<evidence type="ECO:0000256" key="1">
    <source>
        <dbReference type="SAM" id="SignalP"/>
    </source>
</evidence>
<evidence type="ECO:0008006" key="4">
    <source>
        <dbReference type="Google" id="ProtNLM"/>
    </source>
</evidence>
<proteinExistence type="predicted"/>
<keyword evidence="1" id="KW-0732">Signal</keyword>
<evidence type="ECO:0000313" key="2">
    <source>
        <dbReference type="EMBL" id="HIV28310.1"/>
    </source>
</evidence>
<dbReference type="PROSITE" id="PS51257">
    <property type="entry name" value="PROKAR_LIPOPROTEIN"/>
    <property type="match status" value="1"/>
</dbReference>
<dbReference type="Proteomes" id="UP000886884">
    <property type="component" value="Unassembled WGS sequence"/>
</dbReference>
<feature type="signal peptide" evidence="1">
    <location>
        <begin position="1"/>
        <end position="21"/>
    </location>
</feature>
<protein>
    <recommendedName>
        <fullName evidence="4">WG containing repeat-containing protein</fullName>
    </recommendedName>
</protein>
<organism evidence="2 3">
    <name type="scientific">Candidatus Ornithocaccomicrobium faecavium</name>
    <dbReference type="NCBI Taxonomy" id="2840890"/>
    <lineage>
        <taxon>Bacteria</taxon>
        <taxon>Bacillati</taxon>
        <taxon>Bacillota</taxon>
        <taxon>Clostridia</taxon>
        <taxon>Candidatus Ornithocaccomicrobium</taxon>
    </lineage>
</organism>
<dbReference type="SUPFAM" id="SSF51004">
    <property type="entry name" value="C-terminal (heme d1) domain of cytochrome cd1-nitrite reductase"/>
    <property type="match status" value="1"/>
</dbReference>
<reference evidence="2" key="2">
    <citation type="journal article" date="2021" name="PeerJ">
        <title>Extensive microbial diversity within the chicken gut microbiome revealed by metagenomics and culture.</title>
        <authorList>
            <person name="Gilroy R."/>
            <person name="Ravi A."/>
            <person name="Getino M."/>
            <person name="Pursley I."/>
            <person name="Horton D.L."/>
            <person name="Alikhan N.F."/>
            <person name="Baker D."/>
            <person name="Gharbi K."/>
            <person name="Hall N."/>
            <person name="Watson M."/>
            <person name="Adriaenssens E.M."/>
            <person name="Foster-Nyarko E."/>
            <person name="Jarju S."/>
            <person name="Secka A."/>
            <person name="Antonio M."/>
            <person name="Oren A."/>
            <person name="Chaudhuri R.R."/>
            <person name="La Ragione R."/>
            <person name="Hildebrand F."/>
            <person name="Pallen M.J."/>
        </authorList>
    </citation>
    <scope>NUCLEOTIDE SEQUENCE</scope>
    <source>
        <strain evidence="2">CHK183-6373</strain>
    </source>
</reference>
<name>A0A9D1P9D2_9FIRM</name>
<dbReference type="EMBL" id="DVOT01000182">
    <property type="protein sequence ID" value="HIV28310.1"/>
    <property type="molecule type" value="Genomic_DNA"/>
</dbReference>
<evidence type="ECO:0000313" key="3">
    <source>
        <dbReference type="Proteomes" id="UP000886884"/>
    </source>
</evidence>
<sequence length="462" mass="49947">MRKVAAVCLLLLALACLGARAETEREAYVVSTDDGMPMVVGRDGELIYPSGQFTSIYDLLYGDEGTQLFAVSDGKHTVTDEYGWESALEALADAQGNVLTDMRYSLWSYCPGSDSVIFARDGLMGALDAQGNELFAGPYEQLEDIGDSFLAMKGGALVAIDRAGNETDTGIACEGFFVSGDRACVTDADGVTRILDERGTTVAQLAEGQNVSYAAGPYFVVYGQGDAFFSPVGLLDRNGQEALPMVYSSIALYEGVPGAPIVAEAAGGAALFDVVTLENTGFIPLKENGWISVPGGNRLVAYDPDGPEQVYDYQGNFIGTLPENASLYGGATFSDGGETVFSLYQYDGAGESTCYLVDAQLNRVGEEAYRQISFVSWQNGQGRYIVVDYDTVPMDGYESYVPGSMRNALIDEAGNPLLAMEYESMTALAPDRYWVKRVDEWGLIDETGHWYYRQSAYTELMD</sequence>
<feature type="chain" id="PRO_5039020889" description="WG containing repeat-containing protein" evidence="1">
    <location>
        <begin position="22"/>
        <end position="462"/>
    </location>
</feature>
<reference evidence="2" key="1">
    <citation type="submission" date="2020-10" db="EMBL/GenBank/DDBJ databases">
        <authorList>
            <person name="Gilroy R."/>
        </authorList>
    </citation>
    <scope>NUCLEOTIDE SEQUENCE</scope>
    <source>
        <strain evidence="2">CHK183-6373</strain>
    </source>
</reference>
<dbReference type="InterPro" id="IPR011048">
    <property type="entry name" value="Haem_d1_sf"/>
</dbReference>
<dbReference type="AlphaFoldDB" id="A0A9D1P9D2"/>